<organism evidence="3 12">
    <name type="scientific">Brachyspira aalborgi</name>
    <dbReference type="NCBI Taxonomy" id="29522"/>
    <lineage>
        <taxon>Bacteria</taxon>
        <taxon>Pseudomonadati</taxon>
        <taxon>Spirochaetota</taxon>
        <taxon>Spirochaetia</taxon>
        <taxon>Brachyspirales</taxon>
        <taxon>Brachyspiraceae</taxon>
        <taxon>Brachyspira</taxon>
    </lineage>
</organism>
<protein>
    <submittedName>
        <fullName evidence="3">3-oxoacid CoA-transferase subunit B</fullName>
    </submittedName>
</protein>
<evidence type="ECO:0000313" key="8">
    <source>
        <dbReference type="Proteomes" id="UP000322307"/>
    </source>
</evidence>
<dbReference type="Proteomes" id="UP000325116">
    <property type="component" value="Unassembled WGS sequence"/>
</dbReference>
<keyword evidence="2 3" id="KW-0808">Transferase</keyword>
<dbReference type="PANTHER" id="PTHR13707:SF57">
    <property type="entry name" value="SUCCINYL-COA:3-KETOACID COENZYME A TRANSFERASE SUBUNIT B-RELATED"/>
    <property type="match status" value="1"/>
</dbReference>
<gene>
    <name evidence="6" type="ORF">EPJ70_05110</name>
    <name evidence="4" type="ORF">EPJ73_07395</name>
    <name evidence="3" type="ORF">EPJ80_09865</name>
    <name evidence="5" type="ORF">EPJ81_11010</name>
    <name evidence="7" type="ORF">EPJ84_10830</name>
</gene>
<comment type="similarity">
    <text evidence="1">Belongs to the 3-oxoacid CoA-transferase subunit B family.</text>
</comment>
<dbReference type="Proteomes" id="UP000324336">
    <property type="component" value="Unassembled WGS sequence"/>
</dbReference>
<dbReference type="RefSeq" id="WP_147526358.1">
    <property type="nucleotide sequence ID" value="NZ_SAXT01000005.1"/>
</dbReference>
<sequence>MAELSKEQIVEIIAKRVAKELKDGDLVNLGIGIPTKVANYLPDGVEVLLQSENGMVGMGPTPEKGKESANITNAGGAFVTLLDGGVYFDSFTSFTIIRGGHVDATVLGALQVDQEGNLANWMVPGKLVPGMGGAMDLVVGARLVIVAMEHTAKGDKKILKKCNLPLTAKNQVNMIVTEKGVMKVTDKGLELTEIFSTSSIEDIKANTEADLIINNPKQVDVNTL</sequence>
<dbReference type="SUPFAM" id="SSF100950">
    <property type="entry name" value="NagB/RpiA/CoA transferase-like"/>
    <property type="match status" value="1"/>
</dbReference>
<dbReference type="EMBL" id="SAXT01000005">
    <property type="protein sequence ID" value="TXJ11992.1"/>
    <property type="molecule type" value="Genomic_DNA"/>
</dbReference>
<dbReference type="SMART" id="SM00882">
    <property type="entry name" value="CoA_trans"/>
    <property type="match status" value="1"/>
</dbReference>
<evidence type="ECO:0000313" key="7">
    <source>
        <dbReference type="EMBL" id="TXJ48202.1"/>
    </source>
</evidence>
<evidence type="ECO:0000313" key="3">
    <source>
        <dbReference type="EMBL" id="TXJ11992.1"/>
    </source>
</evidence>
<dbReference type="PANTHER" id="PTHR13707">
    <property type="entry name" value="KETOACID-COENZYME A TRANSFERASE"/>
    <property type="match status" value="1"/>
</dbReference>
<dbReference type="EMBL" id="SAYG01000006">
    <property type="protein sequence ID" value="TXJ45761.1"/>
    <property type="molecule type" value="Genomic_DNA"/>
</dbReference>
<dbReference type="Pfam" id="PF01144">
    <property type="entry name" value="CoA_trans"/>
    <property type="match status" value="1"/>
</dbReference>
<dbReference type="InterPro" id="IPR004165">
    <property type="entry name" value="CoA_trans_fam_I"/>
</dbReference>
<evidence type="ECO:0000256" key="1">
    <source>
        <dbReference type="ARBA" id="ARBA00007047"/>
    </source>
</evidence>
<evidence type="ECO:0000313" key="10">
    <source>
        <dbReference type="Proteomes" id="UP000324574"/>
    </source>
</evidence>
<dbReference type="GO" id="GO:0008410">
    <property type="term" value="F:CoA-transferase activity"/>
    <property type="evidence" value="ECO:0007669"/>
    <property type="project" value="InterPro"/>
</dbReference>
<dbReference type="Proteomes" id="UP000324574">
    <property type="component" value="Unassembled WGS sequence"/>
</dbReference>
<evidence type="ECO:0000313" key="12">
    <source>
        <dbReference type="Proteomes" id="UP000325116"/>
    </source>
</evidence>
<dbReference type="InterPro" id="IPR037171">
    <property type="entry name" value="NagB/RpiA_transferase-like"/>
</dbReference>
<dbReference type="Proteomes" id="UP000325002">
    <property type="component" value="Unassembled WGS sequence"/>
</dbReference>
<reference evidence="8 9" key="1">
    <citation type="journal article" date="1992" name="Lakartidningen">
        <title>[Penicillin V and not amoxicillin is the first choice preparation in acute otitis].</title>
        <authorList>
            <person name="Kamme C."/>
            <person name="Lundgren K."/>
            <person name="Prellner K."/>
        </authorList>
    </citation>
    <scope>NUCLEOTIDE SEQUENCE [LARGE SCALE GENOMIC DNA]</scope>
    <source>
        <strain evidence="6 10">PC3714II</strain>
        <strain evidence="7 8">PC3939II</strain>
        <strain evidence="5 11">PC3997IV</strain>
        <strain evidence="4 9">PC4597II</strain>
        <strain evidence="3 12">W1</strain>
    </source>
</reference>
<proteinExistence type="inferred from homology"/>
<dbReference type="EMBL" id="SAYE01000017">
    <property type="protein sequence ID" value="TXJ48202.1"/>
    <property type="molecule type" value="Genomic_DNA"/>
</dbReference>
<reference evidence="3" key="2">
    <citation type="submission" date="2019-01" db="EMBL/GenBank/DDBJ databases">
        <authorList>
            <person name="Thorell K."/>
        </authorList>
    </citation>
    <scope>NUCLEOTIDE SEQUENCE</scope>
    <source>
        <strain evidence="6">PC3714II</strain>
        <strain evidence="7">PC3939II</strain>
        <strain evidence="5">PC3997IV</strain>
        <strain evidence="4">PC4597II</strain>
        <strain evidence="3">W1</strain>
    </source>
</reference>
<evidence type="ECO:0000313" key="4">
    <source>
        <dbReference type="EMBL" id="TXJ25282.1"/>
    </source>
</evidence>
<accession>A0A5C8CJW0</accession>
<evidence type="ECO:0000313" key="5">
    <source>
        <dbReference type="EMBL" id="TXJ36852.1"/>
    </source>
</evidence>
<comment type="caution">
    <text evidence="3">The sequence shown here is derived from an EMBL/GenBank/DDBJ whole genome shotgun (WGS) entry which is preliminary data.</text>
</comment>
<dbReference type="Gene3D" id="3.40.1080.10">
    <property type="entry name" value="Glutaconate Coenzyme A-transferase"/>
    <property type="match status" value="1"/>
</dbReference>
<dbReference type="AlphaFoldDB" id="A0A5C8CJW0"/>
<dbReference type="NCBIfam" id="TIGR02428">
    <property type="entry name" value="pcaJ_scoB_fam"/>
    <property type="match status" value="1"/>
</dbReference>
<evidence type="ECO:0000256" key="2">
    <source>
        <dbReference type="ARBA" id="ARBA00022679"/>
    </source>
</evidence>
<evidence type="ECO:0000313" key="6">
    <source>
        <dbReference type="EMBL" id="TXJ45761.1"/>
    </source>
</evidence>
<dbReference type="Proteomes" id="UP000322307">
    <property type="component" value="Unassembled WGS sequence"/>
</dbReference>
<dbReference type="EMBL" id="SAYD01000021">
    <property type="protein sequence ID" value="TXJ36852.1"/>
    <property type="molecule type" value="Genomic_DNA"/>
</dbReference>
<evidence type="ECO:0000313" key="9">
    <source>
        <dbReference type="Proteomes" id="UP000324336"/>
    </source>
</evidence>
<dbReference type="InterPro" id="IPR012791">
    <property type="entry name" value="3-oxoacid_CoA-transf_B"/>
</dbReference>
<evidence type="ECO:0000313" key="11">
    <source>
        <dbReference type="Proteomes" id="UP000325002"/>
    </source>
</evidence>
<dbReference type="EMBL" id="SAYA01000021">
    <property type="protein sequence ID" value="TXJ25282.1"/>
    <property type="molecule type" value="Genomic_DNA"/>
</dbReference>
<name>A0A5C8CJW0_9SPIR</name>